<gene>
    <name evidence="1" type="ORF">ATANTOWER_021314</name>
</gene>
<reference evidence="1 2" key="1">
    <citation type="submission" date="2021-07" db="EMBL/GenBank/DDBJ databases">
        <authorList>
            <person name="Palmer J.M."/>
        </authorList>
    </citation>
    <scope>NUCLEOTIDE SEQUENCE [LARGE SCALE GENOMIC DNA]</scope>
    <source>
        <strain evidence="1 2">AT_MEX2019</strain>
        <tissue evidence="1">Muscle</tissue>
    </source>
</reference>
<sequence length="115" mass="13111">MLLSFASGCFTQCCIYCNPGFTLNLLQSSRKLLHHSDLHPQRSVPLRGTDELQEPYADRAIKASDKYSSKSKTTNFVEVKPVKLLNFWFNASRYFHVFCNTMGEFTDCSEAIFVA</sequence>
<dbReference type="Proteomes" id="UP001345963">
    <property type="component" value="Unassembled WGS sequence"/>
</dbReference>
<protein>
    <submittedName>
        <fullName evidence="1">Uncharacterized protein</fullName>
    </submittedName>
</protein>
<evidence type="ECO:0000313" key="1">
    <source>
        <dbReference type="EMBL" id="MED6253045.1"/>
    </source>
</evidence>
<proteinExistence type="predicted"/>
<comment type="caution">
    <text evidence="1">The sequence shown here is derived from an EMBL/GenBank/DDBJ whole genome shotgun (WGS) entry which is preliminary data.</text>
</comment>
<evidence type="ECO:0000313" key="2">
    <source>
        <dbReference type="Proteomes" id="UP001345963"/>
    </source>
</evidence>
<organism evidence="1 2">
    <name type="scientific">Ataeniobius toweri</name>
    <dbReference type="NCBI Taxonomy" id="208326"/>
    <lineage>
        <taxon>Eukaryota</taxon>
        <taxon>Metazoa</taxon>
        <taxon>Chordata</taxon>
        <taxon>Craniata</taxon>
        <taxon>Vertebrata</taxon>
        <taxon>Euteleostomi</taxon>
        <taxon>Actinopterygii</taxon>
        <taxon>Neopterygii</taxon>
        <taxon>Teleostei</taxon>
        <taxon>Neoteleostei</taxon>
        <taxon>Acanthomorphata</taxon>
        <taxon>Ovalentaria</taxon>
        <taxon>Atherinomorphae</taxon>
        <taxon>Cyprinodontiformes</taxon>
        <taxon>Goodeidae</taxon>
        <taxon>Ataeniobius</taxon>
    </lineage>
</organism>
<keyword evidence="2" id="KW-1185">Reference proteome</keyword>
<dbReference type="EMBL" id="JAHUTI010063574">
    <property type="protein sequence ID" value="MED6253045.1"/>
    <property type="molecule type" value="Genomic_DNA"/>
</dbReference>
<accession>A0ABU7BU01</accession>
<name>A0ABU7BU01_9TELE</name>